<evidence type="ECO:0000313" key="1">
    <source>
        <dbReference type="EMBL" id="DAE21826.1"/>
    </source>
</evidence>
<name>A0A8S5QS79_9CAUD</name>
<accession>A0A8S5QS79</accession>
<dbReference type="EMBL" id="BK015718">
    <property type="protein sequence ID" value="DAE21826.1"/>
    <property type="molecule type" value="Genomic_DNA"/>
</dbReference>
<organism evidence="1">
    <name type="scientific">Myoviridae sp. ctoNH1</name>
    <dbReference type="NCBI Taxonomy" id="2826695"/>
    <lineage>
        <taxon>Viruses</taxon>
        <taxon>Duplodnaviria</taxon>
        <taxon>Heunggongvirae</taxon>
        <taxon>Uroviricota</taxon>
        <taxon>Caudoviricetes</taxon>
    </lineage>
</organism>
<proteinExistence type="predicted"/>
<sequence length="188" mass="21318">MINGNITGIGNATAYLNTQGRQLGQNFQKELINRARALSIQLQREISQSVDKGPVPFTNRAVLFTYRKTGTGVTANIIIKDLQAKYLYDVLVHPSAHEKYIPTSNARLTRQGNISGLKANLTNGRYKVVIQNGKKRLIDTNQKKKKKRVIGVRESKRRQLIYDFYANAERGAMLILNDIRGTFTLRRQ</sequence>
<reference evidence="1" key="1">
    <citation type="journal article" date="2021" name="Proc. Natl. Acad. Sci. U.S.A.">
        <title>A Catalog of Tens of Thousands of Viruses from Human Metagenomes Reveals Hidden Associations with Chronic Diseases.</title>
        <authorList>
            <person name="Tisza M.J."/>
            <person name="Buck C.B."/>
        </authorList>
    </citation>
    <scope>NUCLEOTIDE SEQUENCE</scope>
    <source>
        <strain evidence="1">CtoNH1</strain>
    </source>
</reference>
<protein>
    <submittedName>
        <fullName evidence="1">Uncharacterized protein</fullName>
    </submittedName>
</protein>